<dbReference type="PANTHER" id="PTHR15071">
    <property type="entry name" value="MANNOSE-6-PHOSPHATE RECEPTOR FAMILY MEMBER"/>
    <property type="match status" value="1"/>
</dbReference>
<feature type="domain" description="MRH" evidence="12">
    <location>
        <begin position="35"/>
        <end position="237"/>
    </location>
</feature>
<evidence type="ECO:0000313" key="14">
    <source>
        <dbReference type="Proteomes" id="UP001161017"/>
    </source>
</evidence>
<name>A0AA43QI02_9LECA</name>
<evidence type="ECO:0000256" key="11">
    <source>
        <dbReference type="SAM" id="SignalP"/>
    </source>
</evidence>
<feature type="compositionally biased region" description="Polar residues" evidence="9">
    <location>
        <begin position="145"/>
        <end position="156"/>
    </location>
</feature>
<dbReference type="EMBL" id="JAPUFD010000004">
    <property type="protein sequence ID" value="MDI1486882.1"/>
    <property type="molecule type" value="Genomic_DNA"/>
</dbReference>
<keyword evidence="8" id="KW-0325">Glycoprotein</keyword>
<organism evidence="13 14">
    <name type="scientific">Ramalina farinacea</name>
    <dbReference type="NCBI Taxonomy" id="258253"/>
    <lineage>
        <taxon>Eukaryota</taxon>
        <taxon>Fungi</taxon>
        <taxon>Dikarya</taxon>
        <taxon>Ascomycota</taxon>
        <taxon>Pezizomycotina</taxon>
        <taxon>Lecanoromycetes</taxon>
        <taxon>OSLEUM clade</taxon>
        <taxon>Lecanoromycetidae</taxon>
        <taxon>Lecanorales</taxon>
        <taxon>Lecanorineae</taxon>
        <taxon>Ramalinaceae</taxon>
        <taxon>Ramalina</taxon>
    </lineage>
</organism>
<protein>
    <submittedName>
        <fullName evidence="13">Cation-independent mannose-6-phosphate receptor CI-MPR</fullName>
    </submittedName>
</protein>
<dbReference type="Proteomes" id="UP001161017">
    <property type="component" value="Unassembled WGS sequence"/>
</dbReference>
<evidence type="ECO:0000256" key="3">
    <source>
        <dbReference type="ARBA" id="ARBA00022692"/>
    </source>
</evidence>
<dbReference type="SUPFAM" id="SSF50911">
    <property type="entry name" value="Mannose 6-phosphate receptor domain"/>
    <property type="match status" value="1"/>
</dbReference>
<proteinExistence type="predicted"/>
<keyword evidence="14" id="KW-1185">Reference proteome</keyword>
<evidence type="ECO:0000256" key="5">
    <source>
        <dbReference type="ARBA" id="ARBA00022989"/>
    </source>
</evidence>
<feature type="signal peptide" evidence="11">
    <location>
        <begin position="1"/>
        <end position="22"/>
    </location>
</feature>
<evidence type="ECO:0000256" key="2">
    <source>
        <dbReference type="ARBA" id="ARBA00022448"/>
    </source>
</evidence>
<evidence type="ECO:0000256" key="9">
    <source>
        <dbReference type="SAM" id="MobiDB-lite"/>
    </source>
</evidence>
<dbReference type="GO" id="GO:0010008">
    <property type="term" value="C:endosome membrane"/>
    <property type="evidence" value="ECO:0007669"/>
    <property type="project" value="UniProtKB-SubCell"/>
</dbReference>
<accession>A0AA43QI02</accession>
<dbReference type="GO" id="GO:0007034">
    <property type="term" value="P:vacuolar transport"/>
    <property type="evidence" value="ECO:0007669"/>
    <property type="project" value="TreeGrafter"/>
</dbReference>
<evidence type="ECO:0000313" key="13">
    <source>
        <dbReference type="EMBL" id="MDI1486882.1"/>
    </source>
</evidence>
<dbReference type="Pfam" id="PF02157">
    <property type="entry name" value="Man-6-P_recep"/>
    <property type="match status" value="1"/>
</dbReference>
<comment type="caution">
    <text evidence="13">The sequence shown here is derived from an EMBL/GenBank/DDBJ whole genome shotgun (WGS) entry which is preliminary data.</text>
</comment>
<evidence type="ECO:0000256" key="8">
    <source>
        <dbReference type="ARBA" id="ARBA00023180"/>
    </source>
</evidence>
<evidence type="ECO:0000259" key="12">
    <source>
        <dbReference type="PROSITE" id="PS51914"/>
    </source>
</evidence>
<reference evidence="13" key="1">
    <citation type="journal article" date="2023" name="Genome Biol. Evol.">
        <title>First Whole Genome Sequence and Flow Cytometry Genome Size Data for the Lichen-Forming Fungus Ramalina farinacea (Ascomycota).</title>
        <authorList>
            <person name="Llewellyn T."/>
            <person name="Mian S."/>
            <person name="Hill R."/>
            <person name="Leitch I.J."/>
            <person name="Gaya E."/>
        </authorList>
    </citation>
    <scope>NUCLEOTIDE SEQUENCE</scope>
    <source>
        <strain evidence="13">LIQ254RAFAR</strain>
    </source>
</reference>
<comment type="subcellular location">
    <subcellularLocation>
        <location evidence="1">Endomembrane system</location>
    </subcellularLocation>
</comment>
<keyword evidence="6 10" id="KW-0472">Membrane</keyword>
<keyword evidence="5 10" id="KW-1133">Transmembrane helix</keyword>
<dbReference type="PROSITE" id="PS51914">
    <property type="entry name" value="MRH"/>
    <property type="match status" value="1"/>
</dbReference>
<feature type="compositionally biased region" description="Acidic residues" evidence="9">
    <location>
        <begin position="166"/>
        <end position="179"/>
    </location>
</feature>
<dbReference type="InterPro" id="IPR009011">
    <property type="entry name" value="Man6P_isomerase_rcpt-bd_dom_sf"/>
</dbReference>
<dbReference type="InterPro" id="IPR044865">
    <property type="entry name" value="MRH_dom"/>
</dbReference>
<keyword evidence="2" id="KW-0813">Transport</keyword>
<evidence type="ECO:0000256" key="6">
    <source>
        <dbReference type="ARBA" id="ARBA00023136"/>
    </source>
</evidence>
<dbReference type="GO" id="GO:0005770">
    <property type="term" value="C:late endosome"/>
    <property type="evidence" value="ECO:0007669"/>
    <property type="project" value="TreeGrafter"/>
</dbReference>
<evidence type="ECO:0000256" key="7">
    <source>
        <dbReference type="ARBA" id="ARBA00023157"/>
    </source>
</evidence>
<keyword evidence="13" id="KW-0675">Receptor</keyword>
<dbReference type="PANTHER" id="PTHR15071:SF0">
    <property type="entry name" value="MANNOSE 6-PHOSPHATE RECEPTOR-LIKE PROTEIN 1"/>
    <property type="match status" value="1"/>
</dbReference>
<dbReference type="AlphaFoldDB" id="A0AA43QI02"/>
<sequence length="314" mass="35047">MRGYLPPTLIALLLQASYTVLAASSSKSDEHKDLKPCTIYDPSRGHFYDLNTITVHPLVDHKKAHKDDRDASWYSRGYDYGVNFTMNFCAPVIEHLEHVEGLKKSEIKNISAFYTTEDQKTHSIGQTSTAPILRGRKLTLNYTDGSPCDSSFSSYEQRSKSHGEDKDDDDDDDDDDDEDRREHSRPSKAPVRRKSTLVSFICDRDSLAPKAHVSFIGASPDECTYFFEARSMAACGGVIAAQQSLSPGGVFGVIALIAAAVYLLGGIAYQRTVMHQRGWRQLPNYSLWAGIFGFLEVNACSGPMRPDRGRMEFR</sequence>
<evidence type="ECO:0000256" key="1">
    <source>
        <dbReference type="ARBA" id="ARBA00004308"/>
    </source>
</evidence>
<feature type="chain" id="PRO_5041292635" evidence="11">
    <location>
        <begin position="23"/>
        <end position="314"/>
    </location>
</feature>
<keyword evidence="7" id="KW-1015">Disulfide bond</keyword>
<dbReference type="InterPro" id="IPR028927">
    <property type="entry name" value="Man-6-P_rcpt"/>
</dbReference>
<feature type="transmembrane region" description="Helical" evidence="10">
    <location>
        <begin position="249"/>
        <end position="269"/>
    </location>
</feature>
<dbReference type="Gene3D" id="2.70.130.10">
    <property type="entry name" value="Mannose-6-phosphate receptor binding domain"/>
    <property type="match status" value="1"/>
</dbReference>
<evidence type="ECO:0000256" key="4">
    <source>
        <dbReference type="ARBA" id="ARBA00022729"/>
    </source>
</evidence>
<feature type="region of interest" description="Disordered" evidence="9">
    <location>
        <begin position="145"/>
        <end position="191"/>
    </location>
</feature>
<evidence type="ECO:0000256" key="10">
    <source>
        <dbReference type="SAM" id="Phobius"/>
    </source>
</evidence>
<keyword evidence="3 10" id="KW-0812">Transmembrane</keyword>
<gene>
    <name evidence="13" type="primary">MRL1</name>
    <name evidence="13" type="ORF">OHK93_006144</name>
</gene>
<dbReference type="GO" id="GO:0000139">
    <property type="term" value="C:Golgi membrane"/>
    <property type="evidence" value="ECO:0007669"/>
    <property type="project" value="UniProtKB-SubCell"/>
</dbReference>
<keyword evidence="4 11" id="KW-0732">Signal</keyword>